<dbReference type="GO" id="GO:0005184">
    <property type="term" value="F:neuropeptide hormone activity"/>
    <property type="evidence" value="ECO:0007669"/>
    <property type="project" value="TreeGrafter"/>
</dbReference>
<protein>
    <submittedName>
        <fullName evidence="7">Neuropeptide Y</fullName>
    </submittedName>
</protein>
<dbReference type="OrthoDB" id="9852947at2759"/>
<keyword evidence="4" id="KW-0165">Cleavage on pair of basic residues</keyword>
<dbReference type="PROSITE" id="PS50276">
    <property type="entry name" value="PANCREATIC_HORMONE_2"/>
    <property type="match status" value="1"/>
</dbReference>
<proteinExistence type="inferred from homology"/>
<name>A0A3B4BT35_PYGNA</name>
<dbReference type="PROSITE" id="PS00265">
    <property type="entry name" value="PANCREATIC_HORMONE_1"/>
    <property type="match status" value="1"/>
</dbReference>
<comment type="subcellular location">
    <subcellularLocation>
        <location evidence="1">Secreted</location>
    </subcellularLocation>
</comment>
<dbReference type="InterPro" id="IPR020392">
    <property type="entry name" value="Pancreatic_hormone-like_CS"/>
</dbReference>
<dbReference type="PRINTS" id="PR00278">
    <property type="entry name" value="PANCHORMONE"/>
</dbReference>
<dbReference type="GeneTree" id="ENSGT00940000156475"/>
<keyword evidence="8" id="KW-1185">Reference proteome</keyword>
<dbReference type="Proteomes" id="UP001501920">
    <property type="component" value="Chromosome 3"/>
</dbReference>
<dbReference type="PANTHER" id="PTHR10533:SF12">
    <property type="match status" value="1"/>
</dbReference>
<evidence type="ECO:0000256" key="4">
    <source>
        <dbReference type="ARBA" id="ARBA00022685"/>
    </source>
</evidence>
<reference evidence="7" key="3">
    <citation type="submission" date="2025-09" db="UniProtKB">
        <authorList>
            <consortium name="Ensembl"/>
        </authorList>
    </citation>
    <scope>IDENTIFICATION</scope>
</reference>
<dbReference type="STRING" id="42514.ENSPNAP00000001685"/>
<dbReference type="SMART" id="SM00309">
    <property type="entry name" value="PAH"/>
    <property type="match status" value="1"/>
</dbReference>
<organism evidence="7 8">
    <name type="scientific">Pygocentrus nattereri</name>
    <name type="common">Red-bellied piranha</name>
    <dbReference type="NCBI Taxonomy" id="42514"/>
    <lineage>
        <taxon>Eukaryota</taxon>
        <taxon>Metazoa</taxon>
        <taxon>Chordata</taxon>
        <taxon>Craniata</taxon>
        <taxon>Vertebrata</taxon>
        <taxon>Euteleostomi</taxon>
        <taxon>Actinopterygii</taxon>
        <taxon>Neopterygii</taxon>
        <taxon>Teleostei</taxon>
        <taxon>Ostariophysi</taxon>
        <taxon>Characiformes</taxon>
        <taxon>Characoidei</taxon>
        <taxon>Pygocentrus</taxon>
    </lineage>
</organism>
<keyword evidence="5" id="KW-0527">Neuropeptide</keyword>
<reference evidence="7" key="2">
    <citation type="submission" date="2025-08" db="UniProtKB">
        <authorList>
            <consortium name="Ensembl"/>
        </authorList>
    </citation>
    <scope>IDENTIFICATION</scope>
</reference>
<reference evidence="7 8" key="1">
    <citation type="submission" date="2020-10" db="EMBL/GenBank/DDBJ databases">
        <title>Pygocentrus nattereri (red-bellied piranha) genome, fPygNat1, primary haplotype.</title>
        <authorList>
            <person name="Myers G."/>
            <person name="Meyer A."/>
            <person name="Karagic N."/>
            <person name="Pippel M."/>
            <person name="Winkler S."/>
            <person name="Tracey A."/>
            <person name="Wood J."/>
            <person name="Formenti G."/>
            <person name="Howe K."/>
            <person name="Fedrigo O."/>
            <person name="Jarvis E.D."/>
        </authorList>
    </citation>
    <scope>NUCLEOTIDE SEQUENCE [LARGE SCALE GENOMIC DNA]</scope>
</reference>
<comment type="similarity">
    <text evidence="2 6">Belongs to the NPY family.</text>
</comment>
<dbReference type="InterPro" id="IPR001955">
    <property type="entry name" value="Pancreatic_hormone-like"/>
</dbReference>
<dbReference type="AlphaFoldDB" id="A0A3B4BT35"/>
<sequence>MAGSISLVARELRWGQLPSPASDMYAFGGLILWLYPPDFIGAEENEQQAPEFTGLQLYKNSRNELHLPELLRLRCETLHQSQSSLKDMQTHVVMSLGIALLMLTAGSAYPMKPVSPGENVPAEELAKYYSALRHYINLITRQRYGKRSAPPALFSDLLLTESTESIPRLWYGEPTDESRIRHDDFKMW</sequence>
<dbReference type="Pfam" id="PF00159">
    <property type="entry name" value="Hormone_3"/>
    <property type="match status" value="1"/>
</dbReference>
<dbReference type="Ensembl" id="ENSPNAT00000011729.2">
    <property type="protein sequence ID" value="ENSPNAP00000001685.1"/>
    <property type="gene ID" value="ENSPNAG00000008308.2"/>
</dbReference>
<evidence type="ECO:0000313" key="8">
    <source>
        <dbReference type="Proteomes" id="UP001501920"/>
    </source>
</evidence>
<keyword evidence="3" id="KW-0964">Secreted</keyword>
<dbReference type="GO" id="GO:0007218">
    <property type="term" value="P:neuropeptide signaling pathway"/>
    <property type="evidence" value="ECO:0007669"/>
    <property type="project" value="UniProtKB-KW"/>
</dbReference>
<evidence type="ECO:0000256" key="6">
    <source>
        <dbReference type="RuleBase" id="RU000656"/>
    </source>
</evidence>
<evidence type="ECO:0000256" key="1">
    <source>
        <dbReference type="ARBA" id="ARBA00004613"/>
    </source>
</evidence>
<evidence type="ECO:0000313" key="7">
    <source>
        <dbReference type="Ensembl" id="ENSPNAP00000001685.1"/>
    </source>
</evidence>
<dbReference type="PANTHER" id="PTHR10533">
    <property type="entry name" value="NEUROPEPTIDE Y/PANCREATIC HORMONE/PEPTIDE YY"/>
    <property type="match status" value="1"/>
</dbReference>
<dbReference type="GO" id="GO:0005615">
    <property type="term" value="C:extracellular space"/>
    <property type="evidence" value="ECO:0007669"/>
    <property type="project" value="TreeGrafter"/>
</dbReference>
<dbReference type="CDD" id="cd00126">
    <property type="entry name" value="PAH"/>
    <property type="match status" value="1"/>
</dbReference>
<gene>
    <name evidence="7" type="primary">NPY</name>
</gene>
<dbReference type="GO" id="GO:0031841">
    <property type="term" value="F:neuropeptide Y receptor binding"/>
    <property type="evidence" value="ECO:0007669"/>
    <property type="project" value="TreeGrafter"/>
</dbReference>
<accession>A0A3B4BT35</accession>
<evidence type="ECO:0000256" key="3">
    <source>
        <dbReference type="ARBA" id="ARBA00022525"/>
    </source>
</evidence>
<evidence type="ECO:0000256" key="2">
    <source>
        <dbReference type="ARBA" id="ARBA00010022"/>
    </source>
</evidence>
<dbReference type="GO" id="GO:0007631">
    <property type="term" value="P:feeding behavior"/>
    <property type="evidence" value="ECO:0007669"/>
    <property type="project" value="TreeGrafter"/>
</dbReference>
<evidence type="ECO:0000256" key="5">
    <source>
        <dbReference type="ARBA" id="ARBA00023320"/>
    </source>
</evidence>
<dbReference type="Gene3D" id="6.10.250.900">
    <property type="match status" value="1"/>
</dbReference>